<dbReference type="Pfam" id="PF02875">
    <property type="entry name" value="Mur_ligase_C"/>
    <property type="match status" value="1"/>
</dbReference>
<dbReference type="NCBIfam" id="NF001126">
    <property type="entry name" value="PRK00139.1-4"/>
    <property type="match status" value="1"/>
</dbReference>
<dbReference type="GO" id="GO:0009252">
    <property type="term" value="P:peptidoglycan biosynthetic process"/>
    <property type="evidence" value="ECO:0007669"/>
    <property type="project" value="UniProtKB-KW"/>
</dbReference>
<reference evidence="12" key="1">
    <citation type="submission" date="2018-06" db="EMBL/GenBank/DDBJ databases">
        <authorList>
            <person name="Zhirakovskaya E."/>
        </authorList>
    </citation>
    <scope>NUCLEOTIDE SEQUENCE</scope>
</reference>
<evidence type="ECO:0000256" key="6">
    <source>
        <dbReference type="ARBA" id="ARBA00022960"/>
    </source>
</evidence>
<evidence type="ECO:0000256" key="1">
    <source>
        <dbReference type="ARBA" id="ARBA00005898"/>
    </source>
</evidence>
<feature type="domain" description="Mur ligase C-terminal" evidence="10">
    <location>
        <begin position="370"/>
        <end position="500"/>
    </location>
</feature>
<evidence type="ECO:0000259" key="9">
    <source>
        <dbReference type="Pfam" id="PF01225"/>
    </source>
</evidence>
<dbReference type="GO" id="GO:0008360">
    <property type="term" value="P:regulation of cell shape"/>
    <property type="evidence" value="ECO:0007669"/>
    <property type="project" value="UniProtKB-KW"/>
</dbReference>
<dbReference type="GO" id="GO:0051301">
    <property type="term" value="P:cell division"/>
    <property type="evidence" value="ECO:0007669"/>
    <property type="project" value="InterPro"/>
</dbReference>
<dbReference type="InterPro" id="IPR018109">
    <property type="entry name" value="Folylpolyglutamate_synth_CS"/>
</dbReference>
<dbReference type="SUPFAM" id="SSF63418">
    <property type="entry name" value="MurE/MurF N-terminal domain"/>
    <property type="match status" value="1"/>
</dbReference>
<feature type="domain" description="Mur ligase central" evidence="11">
    <location>
        <begin position="119"/>
        <end position="340"/>
    </location>
</feature>
<keyword evidence="8" id="KW-0961">Cell wall biogenesis/degradation</keyword>
<name>A0A3B0WFB3_9ZZZZ</name>
<dbReference type="InterPro" id="IPR013221">
    <property type="entry name" value="Mur_ligase_cen"/>
</dbReference>
<gene>
    <name evidence="12" type="ORF">MNBD_GAMMA03-211</name>
</gene>
<dbReference type="SUPFAM" id="SSF53623">
    <property type="entry name" value="MurD-like peptide ligases, catalytic domain"/>
    <property type="match status" value="1"/>
</dbReference>
<dbReference type="Gene3D" id="3.40.1190.10">
    <property type="entry name" value="Mur-like, catalytic domain"/>
    <property type="match status" value="1"/>
</dbReference>
<evidence type="ECO:0000256" key="4">
    <source>
        <dbReference type="ARBA" id="ARBA00022741"/>
    </source>
</evidence>
<dbReference type="InterPro" id="IPR036615">
    <property type="entry name" value="Mur_ligase_C_dom_sf"/>
</dbReference>
<keyword evidence="2" id="KW-0963">Cytoplasm</keyword>
<evidence type="ECO:0000313" key="12">
    <source>
        <dbReference type="EMBL" id="VAW48049.1"/>
    </source>
</evidence>
<dbReference type="SUPFAM" id="SSF53244">
    <property type="entry name" value="MurD-like peptide ligases, peptide-binding domain"/>
    <property type="match status" value="1"/>
</dbReference>
<evidence type="ECO:0000259" key="11">
    <source>
        <dbReference type="Pfam" id="PF08245"/>
    </source>
</evidence>
<comment type="similarity">
    <text evidence="1">Belongs to the MurCDEF family. MurE subfamily.</text>
</comment>
<dbReference type="GO" id="GO:0071555">
    <property type="term" value="P:cell wall organization"/>
    <property type="evidence" value="ECO:0007669"/>
    <property type="project" value="UniProtKB-KW"/>
</dbReference>
<dbReference type="Gene3D" id="3.40.1390.10">
    <property type="entry name" value="MurE/MurF, N-terminal domain"/>
    <property type="match status" value="1"/>
</dbReference>
<keyword evidence="7" id="KW-0573">Peptidoglycan synthesis</keyword>
<dbReference type="Pfam" id="PF01225">
    <property type="entry name" value="Mur_ligase"/>
    <property type="match status" value="1"/>
</dbReference>
<feature type="domain" description="Mur ligase N-terminal catalytic" evidence="9">
    <location>
        <begin position="28"/>
        <end position="107"/>
    </location>
</feature>
<dbReference type="AlphaFoldDB" id="A0A3B0WFB3"/>
<evidence type="ECO:0000256" key="2">
    <source>
        <dbReference type="ARBA" id="ARBA00022490"/>
    </source>
</evidence>
<protein>
    <submittedName>
        <fullName evidence="12">UDP-N-acetylmuramoylalanyl-D-glutamate--2,6-diaminopimelate ligase</fullName>
        <ecNumber evidence="12">6.3.2.13</ecNumber>
    </submittedName>
</protein>
<dbReference type="PANTHER" id="PTHR23135:SF4">
    <property type="entry name" value="UDP-N-ACETYLMURAMOYL-L-ALANYL-D-GLUTAMATE--2,6-DIAMINOPIMELATE LIGASE MURE HOMOLOG, CHLOROPLASTIC"/>
    <property type="match status" value="1"/>
</dbReference>
<dbReference type="GO" id="GO:0004326">
    <property type="term" value="F:tetrahydrofolylpolyglutamate synthase activity"/>
    <property type="evidence" value="ECO:0007669"/>
    <property type="project" value="InterPro"/>
</dbReference>
<keyword evidence="6" id="KW-0133">Cell shape</keyword>
<keyword evidence="3 12" id="KW-0436">Ligase</keyword>
<dbReference type="GO" id="GO:0008765">
    <property type="term" value="F:UDP-N-acetylmuramoylalanyl-D-glutamate-2,6-diaminopimelate ligase activity"/>
    <property type="evidence" value="ECO:0007669"/>
    <property type="project" value="UniProtKB-EC"/>
</dbReference>
<dbReference type="InterPro" id="IPR004101">
    <property type="entry name" value="Mur_ligase_C"/>
</dbReference>
<dbReference type="EMBL" id="UOFC01000180">
    <property type="protein sequence ID" value="VAW48049.1"/>
    <property type="molecule type" value="Genomic_DNA"/>
</dbReference>
<dbReference type="GO" id="GO:0005737">
    <property type="term" value="C:cytoplasm"/>
    <property type="evidence" value="ECO:0007669"/>
    <property type="project" value="InterPro"/>
</dbReference>
<dbReference type="Pfam" id="PF08245">
    <property type="entry name" value="Mur_ligase_M"/>
    <property type="match status" value="1"/>
</dbReference>
<dbReference type="InterPro" id="IPR005761">
    <property type="entry name" value="UDP-N-AcMur-Glu-dNH2Pim_ligase"/>
</dbReference>
<evidence type="ECO:0000256" key="8">
    <source>
        <dbReference type="ARBA" id="ARBA00023316"/>
    </source>
</evidence>
<accession>A0A3B0WFB3</accession>
<dbReference type="GO" id="GO:0005524">
    <property type="term" value="F:ATP binding"/>
    <property type="evidence" value="ECO:0007669"/>
    <property type="project" value="UniProtKB-KW"/>
</dbReference>
<proteinExistence type="inferred from homology"/>
<evidence type="ECO:0000259" key="10">
    <source>
        <dbReference type="Pfam" id="PF02875"/>
    </source>
</evidence>
<evidence type="ECO:0000256" key="7">
    <source>
        <dbReference type="ARBA" id="ARBA00022984"/>
    </source>
</evidence>
<dbReference type="NCBIfam" id="TIGR01085">
    <property type="entry name" value="murE"/>
    <property type="match status" value="1"/>
</dbReference>
<dbReference type="InterPro" id="IPR035911">
    <property type="entry name" value="MurE/MurF_N"/>
</dbReference>
<dbReference type="InterPro" id="IPR000713">
    <property type="entry name" value="Mur_ligase_N"/>
</dbReference>
<dbReference type="PROSITE" id="PS01011">
    <property type="entry name" value="FOLYLPOLYGLU_SYNT_1"/>
    <property type="match status" value="1"/>
</dbReference>
<sequence>MKMLDQLVAFLGKNPISSERVSQQKVLNLSLDSRQIRIGDAFIALQGEQVHGLDFLANVLPQQPAIIFSDQCPTQAQQQRLDAYPDMVCLVVEHLAKRLADLANWFYDQPSQRIKVVGVTGTNGKTSVAFYTAQLLNGLGQKTALMGTLGNGVFKQGQDTLAETVNTTPDVVTVHRLLAEFIQQNVDWVIMEVSSHALELGRVDGVVFDTVALTQVTRDHIDFHGSLNAYQDAKKKLFTDYPSRIKVLNASDAIGKKIIDLFSQTAEHSVYIWCYTLIKPVEKMPFNCELCCPKLILTPEGMLLELTGTALMGGGEKIFNPIFVPLMGAFNAENVLCALSIILASDLNRNTTHFWDDLVKGLSTLQASKGRMQLIELPETYPTVMVDFAHTPDALQQVLFAVKQHLNLFSGRLWVVFGCGGDRDFGKRPLMAKTVESLADCIMVTSDNPRFEAPEQIIQHILSGFKYVDSVNVVLDRQKAIEQVLALAKAKDVVFIAGKGHESYQNIKGVKIPFQDEKIVLNWVLGVKQHGKPE</sequence>
<evidence type="ECO:0000256" key="5">
    <source>
        <dbReference type="ARBA" id="ARBA00022840"/>
    </source>
</evidence>
<dbReference type="HAMAP" id="MF_00208">
    <property type="entry name" value="MurE"/>
    <property type="match status" value="1"/>
</dbReference>
<dbReference type="InterPro" id="IPR036565">
    <property type="entry name" value="Mur-like_cat_sf"/>
</dbReference>
<keyword evidence="4" id="KW-0547">Nucleotide-binding</keyword>
<dbReference type="PANTHER" id="PTHR23135">
    <property type="entry name" value="MUR LIGASE FAMILY MEMBER"/>
    <property type="match status" value="1"/>
</dbReference>
<evidence type="ECO:0000256" key="3">
    <source>
        <dbReference type="ARBA" id="ARBA00022598"/>
    </source>
</evidence>
<dbReference type="EC" id="6.3.2.13" evidence="12"/>
<keyword evidence="5" id="KW-0067">ATP-binding</keyword>
<organism evidence="12">
    <name type="scientific">hydrothermal vent metagenome</name>
    <dbReference type="NCBI Taxonomy" id="652676"/>
    <lineage>
        <taxon>unclassified sequences</taxon>
        <taxon>metagenomes</taxon>
        <taxon>ecological metagenomes</taxon>
    </lineage>
</organism>
<dbReference type="Gene3D" id="3.90.190.20">
    <property type="entry name" value="Mur ligase, C-terminal domain"/>
    <property type="match status" value="1"/>
</dbReference>